<evidence type="ECO:0000313" key="2">
    <source>
        <dbReference type="Ensembl" id="ENSCPBP00000020429.1"/>
    </source>
</evidence>
<proteinExistence type="predicted"/>
<evidence type="ECO:0000313" key="3">
    <source>
        <dbReference type="Proteomes" id="UP000694380"/>
    </source>
</evidence>
<dbReference type="InterPro" id="IPR009057">
    <property type="entry name" value="Homeodomain-like_sf"/>
</dbReference>
<dbReference type="Ensembl" id="ENSCPBT00000024038.1">
    <property type="protein sequence ID" value="ENSCPBP00000020429.1"/>
    <property type="gene ID" value="ENSCPBG00000014692.1"/>
</dbReference>
<feature type="region of interest" description="Disordered" evidence="1">
    <location>
        <begin position="106"/>
        <end position="134"/>
    </location>
</feature>
<name>A0A8C3HMS2_CHRPI</name>
<keyword evidence="3" id="KW-1185">Reference proteome</keyword>
<dbReference type="Proteomes" id="UP000694380">
    <property type="component" value="Unplaced"/>
</dbReference>
<reference evidence="2" key="2">
    <citation type="submission" date="2025-09" db="UniProtKB">
        <authorList>
            <consortium name="Ensembl"/>
        </authorList>
    </citation>
    <scope>IDENTIFICATION</scope>
</reference>
<feature type="region of interest" description="Disordered" evidence="1">
    <location>
        <begin position="1"/>
        <end position="22"/>
    </location>
</feature>
<feature type="compositionally biased region" description="Polar residues" evidence="1">
    <location>
        <begin position="1"/>
        <end position="12"/>
    </location>
</feature>
<dbReference type="AlphaFoldDB" id="A0A8C3HMS2"/>
<sequence>MSSKRPASSGSFGNADKRKHESISIQQKVELLQKLEKSTSVRALCEFYNVGSSTVHDLKNQRIKSLSFLLKLGVPPRPLPISSLAEANTSCIPSVQGLSQCGAGLGVSSPEVRRTPQGRPDPTGTGINSCDSTA</sequence>
<evidence type="ECO:0000256" key="1">
    <source>
        <dbReference type="SAM" id="MobiDB-lite"/>
    </source>
</evidence>
<feature type="compositionally biased region" description="Polar residues" evidence="1">
    <location>
        <begin position="125"/>
        <end position="134"/>
    </location>
</feature>
<dbReference type="Gene3D" id="1.10.10.60">
    <property type="entry name" value="Homeodomain-like"/>
    <property type="match status" value="1"/>
</dbReference>
<accession>A0A8C3HMS2</accession>
<reference evidence="2" key="1">
    <citation type="submission" date="2025-08" db="UniProtKB">
        <authorList>
            <consortium name="Ensembl"/>
        </authorList>
    </citation>
    <scope>IDENTIFICATION</scope>
</reference>
<organism evidence="2 3">
    <name type="scientific">Chrysemys picta bellii</name>
    <name type="common">Western painted turtle</name>
    <name type="synonym">Emys bellii</name>
    <dbReference type="NCBI Taxonomy" id="8478"/>
    <lineage>
        <taxon>Eukaryota</taxon>
        <taxon>Metazoa</taxon>
        <taxon>Chordata</taxon>
        <taxon>Craniata</taxon>
        <taxon>Vertebrata</taxon>
        <taxon>Euteleostomi</taxon>
        <taxon>Archelosauria</taxon>
        <taxon>Testudinata</taxon>
        <taxon>Testudines</taxon>
        <taxon>Cryptodira</taxon>
        <taxon>Durocryptodira</taxon>
        <taxon>Testudinoidea</taxon>
        <taxon>Emydidae</taxon>
        <taxon>Chrysemys</taxon>
    </lineage>
</organism>
<dbReference type="SUPFAM" id="SSF46689">
    <property type="entry name" value="Homeodomain-like"/>
    <property type="match status" value="1"/>
</dbReference>
<evidence type="ECO:0008006" key="4">
    <source>
        <dbReference type="Google" id="ProtNLM"/>
    </source>
</evidence>
<protein>
    <recommendedName>
        <fullName evidence="4">HTH psq-type domain-containing protein</fullName>
    </recommendedName>
</protein>